<dbReference type="InterPro" id="IPR050154">
    <property type="entry name" value="UbiB_kinase"/>
</dbReference>
<dbReference type="AlphaFoldDB" id="R4X7N3"/>
<dbReference type="STRING" id="1097556.R4X7N3"/>
<dbReference type="VEuPathDB" id="FungiDB:TAPDE_000875"/>
<evidence type="ECO:0000313" key="4">
    <source>
        <dbReference type="Proteomes" id="UP000013776"/>
    </source>
</evidence>
<dbReference type="PANTHER" id="PTHR10566:SF113">
    <property type="entry name" value="PROTEIN ACTIVITY OF BC1 COMPLEX KINASE 7, CHLOROPLASTIC"/>
    <property type="match status" value="1"/>
</dbReference>
<comment type="similarity">
    <text evidence="1">Belongs to the protein kinase superfamily. ADCK protein kinase family.</text>
</comment>
<comment type="caution">
    <text evidence="3">The sequence shown here is derived from an EMBL/GenBank/DDBJ whole genome shotgun (WGS) entry which is preliminary data.</text>
</comment>
<evidence type="ECO:0000313" key="3">
    <source>
        <dbReference type="EMBL" id="CCG81163.1"/>
    </source>
</evidence>
<evidence type="ECO:0000259" key="2">
    <source>
        <dbReference type="Pfam" id="PF03109"/>
    </source>
</evidence>
<evidence type="ECO:0000256" key="1">
    <source>
        <dbReference type="ARBA" id="ARBA00009670"/>
    </source>
</evidence>
<dbReference type="EMBL" id="CAHR02000028">
    <property type="protein sequence ID" value="CCG81163.1"/>
    <property type="molecule type" value="Genomic_DNA"/>
</dbReference>
<dbReference type="InterPro" id="IPR004147">
    <property type="entry name" value="ABC1_dom"/>
</dbReference>
<feature type="domain" description="ABC1 atypical kinase-like" evidence="2">
    <location>
        <begin position="178"/>
        <end position="438"/>
    </location>
</feature>
<dbReference type="eggNOG" id="KOG1235">
    <property type="taxonomic scope" value="Eukaryota"/>
</dbReference>
<organism evidence="3 4">
    <name type="scientific">Taphrina deformans (strain PYCC 5710 / ATCC 11124 / CBS 356.35 / IMI 108563 / JCM 9778 / NBRC 8474)</name>
    <name type="common">Peach leaf curl fungus</name>
    <name type="synonym">Lalaria deformans</name>
    <dbReference type="NCBI Taxonomy" id="1097556"/>
    <lineage>
        <taxon>Eukaryota</taxon>
        <taxon>Fungi</taxon>
        <taxon>Dikarya</taxon>
        <taxon>Ascomycota</taxon>
        <taxon>Taphrinomycotina</taxon>
        <taxon>Taphrinomycetes</taxon>
        <taxon>Taphrinales</taxon>
        <taxon>Taphrinaceae</taxon>
        <taxon>Taphrina</taxon>
    </lineage>
</organism>
<dbReference type="Proteomes" id="UP000013776">
    <property type="component" value="Unassembled WGS sequence"/>
</dbReference>
<proteinExistence type="inferred from homology"/>
<name>R4X7N3_TAPDE</name>
<protein>
    <recommendedName>
        <fullName evidence="2">ABC1 atypical kinase-like domain-containing protein</fullName>
    </recommendedName>
</protein>
<dbReference type="Pfam" id="PF03109">
    <property type="entry name" value="ABC1"/>
    <property type="match status" value="1"/>
</dbReference>
<accession>R4X7N3</accession>
<dbReference type="OrthoDB" id="427480at2759"/>
<sequence>MPHLSELPDELRLLLIYLLQAAKTKVQVNEPASLDEAIPQITQDELVSLQDFFPHLNVDYILSTPKTFMDALESRHLAPSVFISPTWLLKHCPATRLDTAVISELLVNDLVLRLTQYLANAPLIIRIGIYSAWLKAKPDLPIENTLAECICGSNAPLLQKLIQMIGDASAAAKELQVVKDRIAPMTDRELALVLDDADVSDLFESFNTTSEAAGSIGQGHIAKLVDGTDVFVKVKRYEIAELMEEEARIFNAPTDQSLKLKTSPWSQLATNLIKETSFALEVQNQAALKSQWTLDRNIHVVDIVSKHPATDPTILIMKVAPGTTIGRASIRFPIGLQNAVQVLNAFIQQFYANTLFYDVDAELDDAGQTVLGSCQHGYSPADPHGGNQMIHVDQVTGEVDLTIIDTASICTITKAQRNQIVDLFIAVVMGDVDGIADVMGIPYSDTVEWMTACTIYRQIIAARVKDQDRDGKILKRLVRIVEATKLVLKRPALDDLLSFGKAQLQLLDTIRQFHSAHAYEMERLGLKFESLTQVITSNLMMNNPSNRSLAKRALWAVTAGAGRKFKDSFTAWDWEADGRDGNKTWPFGL</sequence>
<reference evidence="3 4" key="1">
    <citation type="journal article" date="2013" name="MBio">
        <title>Genome sequencing of the plant pathogen Taphrina deformans, the causal agent of peach leaf curl.</title>
        <authorList>
            <person name="Cisse O.H."/>
            <person name="Almeida J.M.G.C.F."/>
            <person name="Fonseca A."/>
            <person name="Kumar A.A."/>
            <person name="Salojaervi J."/>
            <person name="Overmyer K."/>
            <person name="Hauser P.M."/>
            <person name="Pagni M."/>
        </authorList>
    </citation>
    <scope>NUCLEOTIDE SEQUENCE [LARGE SCALE GENOMIC DNA]</scope>
    <source>
        <strain evidence="4">PYCC 5710 / ATCC 11124 / CBS 356.35 / IMI 108563 / JCM 9778 / NBRC 8474</strain>
    </source>
</reference>
<dbReference type="PANTHER" id="PTHR10566">
    <property type="entry name" value="CHAPERONE-ACTIVITY OF BC1 COMPLEX CABC1 -RELATED"/>
    <property type="match status" value="1"/>
</dbReference>
<gene>
    <name evidence="3" type="ORF">TAPDE_000875</name>
</gene>
<keyword evidence="4" id="KW-1185">Reference proteome</keyword>